<dbReference type="STRING" id="1160895.CM19_12810"/>
<comment type="cofactor">
    <cofactor evidence="1">
        <name>Ni(2+)</name>
        <dbReference type="ChEBI" id="CHEBI:49786"/>
    </cofactor>
</comment>
<dbReference type="RefSeq" id="WP_048100721.1">
    <property type="nucleotide sequence ID" value="NZ_JFZT01000066.1"/>
</dbReference>
<organism evidence="2 3">
    <name type="scientific">Candidatus Acidianus copahuensis</name>
    <dbReference type="NCBI Taxonomy" id="1160895"/>
    <lineage>
        <taxon>Archaea</taxon>
        <taxon>Thermoproteota</taxon>
        <taxon>Thermoprotei</taxon>
        <taxon>Sulfolobales</taxon>
        <taxon>Sulfolobaceae</taxon>
        <taxon>Acidianus</taxon>
    </lineage>
</organism>
<feature type="binding site" evidence="1">
    <location>
        <position position="492"/>
    </location>
    <ligand>
        <name>Ni(2+)</name>
        <dbReference type="ChEBI" id="CHEBI:49786"/>
    </ligand>
</feature>
<dbReference type="InterPro" id="IPR029014">
    <property type="entry name" value="NiFe-Hase_large"/>
</dbReference>
<dbReference type="AlphaFoldDB" id="A0A031LJ76"/>
<accession>A0A031LJ76</accession>
<reference evidence="2 3" key="1">
    <citation type="submission" date="2014-03" db="EMBL/GenBank/DDBJ databases">
        <title>Draft genome sequence of the novel thermoacidophilic archaea Acidianus copahuensis ALE1 strain, isolated from Copahue volcanic area in Neuquen Argentina.</title>
        <authorList>
            <person name="Urbieta M.S."/>
            <person name="Rascovan N."/>
            <person name="Castro C."/>
            <person name="Revale S."/>
            <person name="Giaveno M.A."/>
            <person name="Vazquez M.P."/>
            <person name="Donati E.R."/>
        </authorList>
    </citation>
    <scope>NUCLEOTIDE SEQUENCE [LARGE SCALE GENOMIC DNA]</scope>
    <source>
        <strain evidence="2 3">ALE1</strain>
    </source>
</reference>
<dbReference type="GO" id="GO:0016151">
    <property type="term" value="F:nickel cation binding"/>
    <property type="evidence" value="ECO:0007669"/>
    <property type="project" value="InterPro"/>
</dbReference>
<dbReference type="Proteomes" id="UP000024332">
    <property type="component" value="Unassembled WGS sequence"/>
</dbReference>
<keyword evidence="3" id="KW-1185">Reference proteome</keyword>
<comment type="caution">
    <text evidence="2">The sequence shown here is derived from an EMBL/GenBank/DDBJ whole genome shotgun (WGS) entry which is preliminary data.</text>
</comment>
<evidence type="ECO:0000313" key="3">
    <source>
        <dbReference type="Proteomes" id="UP000024332"/>
    </source>
</evidence>
<dbReference type="InterPro" id="IPR001501">
    <property type="entry name" value="Ni-dep_hyd_lsu"/>
</dbReference>
<name>A0A031LJ76_9CREN</name>
<feature type="binding site" evidence="1">
    <location>
        <position position="63"/>
    </location>
    <ligand>
        <name>Ni(2+)</name>
        <dbReference type="ChEBI" id="CHEBI:49786"/>
    </ligand>
</feature>
<dbReference type="SUPFAM" id="SSF56762">
    <property type="entry name" value="HydB/Nqo4-like"/>
    <property type="match status" value="1"/>
</dbReference>
<feature type="binding site" evidence="1">
    <location>
        <position position="63"/>
    </location>
    <ligand>
        <name>Fe cation</name>
        <dbReference type="ChEBI" id="CHEBI:24875"/>
    </ligand>
</feature>
<gene>
    <name evidence="2" type="ORF">CM19_12810</name>
</gene>
<keyword evidence="1" id="KW-0479">Metal-binding</keyword>
<keyword evidence="1" id="KW-0408">Iron</keyword>
<feature type="binding site" evidence="1">
    <location>
        <position position="498"/>
    </location>
    <ligand>
        <name>Mg(2+)</name>
        <dbReference type="ChEBI" id="CHEBI:18420"/>
    </ligand>
</feature>
<keyword evidence="1" id="KW-0533">Nickel</keyword>
<dbReference type="PANTHER" id="PTHR42958:SF4">
    <property type="entry name" value="HYDROGENASE EXPRESSION_FORMATION PROTEIN HUPK"/>
    <property type="match status" value="1"/>
</dbReference>
<feature type="binding site" evidence="1">
    <location>
        <position position="60"/>
    </location>
    <ligand>
        <name>Ni(2+)</name>
        <dbReference type="ChEBI" id="CHEBI:49786"/>
    </ligand>
</feature>
<evidence type="ECO:0000256" key="1">
    <source>
        <dbReference type="PIRSR" id="PIRSR601501-1"/>
    </source>
</evidence>
<proteinExistence type="predicted"/>
<feature type="binding site" evidence="1">
    <location>
        <position position="41"/>
    </location>
    <ligand>
        <name>Mg(2+)</name>
        <dbReference type="ChEBI" id="CHEBI:18420"/>
    </ligand>
</feature>
<comment type="cofactor">
    <cofactor evidence="1">
        <name>Fe cation</name>
        <dbReference type="ChEBI" id="CHEBI:24875"/>
    </cofactor>
</comment>
<feature type="binding site" evidence="1">
    <location>
        <position position="448"/>
    </location>
    <ligand>
        <name>Mg(2+)</name>
        <dbReference type="ChEBI" id="CHEBI:18420"/>
    </ligand>
</feature>
<protein>
    <submittedName>
        <fullName evidence="2">Ni,Fe-hydrogenase I large subunit</fullName>
    </submittedName>
</protein>
<dbReference type="Pfam" id="PF00374">
    <property type="entry name" value="NiFeSe_Hases"/>
    <property type="match status" value="2"/>
</dbReference>
<dbReference type="OrthoDB" id="42371at2157"/>
<dbReference type="InterPro" id="IPR050867">
    <property type="entry name" value="NiFe/NiFeSe_hydrgnase_LSU"/>
</dbReference>
<dbReference type="EMBL" id="JFZT01000066">
    <property type="protein sequence ID" value="EZQ01606.1"/>
    <property type="molecule type" value="Genomic_DNA"/>
</dbReference>
<feature type="binding site" evidence="1">
    <location>
        <position position="495"/>
    </location>
    <ligand>
        <name>Fe cation</name>
        <dbReference type="ChEBI" id="CHEBI:24875"/>
    </ligand>
</feature>
<dbReference type="PANTHER" id="PTHR42958">
    <property type="entry name" value="HYDROGENASE-2 LARGE CHAIN"/>
    <property type="match status" value="1"/>
</dbReference>
<evidence type="ECO:0000313" key="2">
    <source>
        <dbReference type="EMBL" id="EZQ01606.1"/>
    </source>
</evidence>
<dbReference type="Gene3D" id="1.10.645.10">
    <property type="entry name" value="Cytochrome-c3 Hydrogenase, chain B"/>
    <property type="match status" value="1"/>
</dbReference>
<keyword evidence="1" id="KW-0460">Magnesium</keyword>
<sequence length="510" mass="58569">MKDISLDPISRIEGHLGVKVKYDHGEYVDARVEVTMFRGFENLLLGKEPQTAINLAGKICGVCGATHTLVATEAMEMASGVYPSEKVIAFRNIAYSLADVMYNNLVVSFLFQGIDYSTEILKEKSPKDYERGKDTSCQFKDIHGYNKISDIMDNLYFGKEIYKEAFKLQTNLRDLATLIWLRYPQPLSLRPGTLSIRDESAPQKIKEFLKGDKIIQKLLYIMADLRDFYTGFYKDIEEDFVSYGLLESSDYNADYENMDDWGKKRLFPPAIIRGREIVEDRLSKILLGIRVDVEGRPYENWKQEYTQDELGNELDEKHPWNKETKLGNLLNTNFIPTIKQYYNGQVFMPSTGDLARLYTMRLLKGKVKALGYEWEPRGNNVIERTFARVFTIAFLKEFLEGVEIPQGNTEVIRGQRNYKLAVGAQDAPRGSNGHWVIVDGNKVKKYQIVTPSERNFSPMGGPVERSIIHQRVDDERGIELHPLRIVRSFDPCSACSVHLEYKDKRVMIPV</sequence>